<evidence type="ECO:0000313" key="1">
    <source>
        <dbReference type="EMBL" id="OAN52256.1"/>
    </source>
</evidence>
<dbReference type="EMBL" id="LWQT01000044">
    <property type="protein sequence ID" value="OAN52256.1"/>
    <property type="molecule type" value="Genomic_DNA"/>
</dbReference>
<keyword evidence="2" id="KW-1185">Reference proteome</keyword>
<dbReference type="STRING" id="1285242.A6A04_00755"/>
<dbReference type="Proteomes" id="UP000078428">
    <property type="component" value="Unassembled WGS sequence"/>
</dbReference>
<evidence type="ECO:0000313" key="2">
    <source>
        <dbReference type="Proteomes" id="UP000078428"/>
    </source>
</evidence>
<dbReference type="AlphaFoldDB" id="A0A178MTW4"/>
<protein>
    <submittedName>
        <fullName evidence="1">Uncharacterized protein</fullName>
    </submittedName>
</protein>
<sequence length="87" mass="9485">MSTCTLPTDCQKKFQATSNCIECGVWVDAMVILGDIAFCPLDTTCHHHEACAEEAARCASDLHHGSPLRSKLLDRLRHVAAPPPLLD</sequence>
<name>A0A178MTW4_9PROT</name>
<dbReference type="OrthoDB" id="7356461at2"/>
<reference evidence="1 2" key="1">
    <citation type="submission" date="2016-04" db="EMBL/GenBank/DDBJ databases">
        <title>Draft genome sequence of freshwater magnetotactic bacteria Magnetospirillum marisnigri SP-1 and Magnetospirillum moscoviense BB-1.</title>
        <authorList>
            <person name="Koziaeva V."/>
            <person name="Dziuba M.V."/>
            <person name="Ivanov T.M."/>
            <person name="Kuznetsov B."/>
            <person name="Grouzdev D.S."/>
        </authorList>
    </citation>
    <scope>NUCLEOTIDE SEQUENCE [LARGE SCALE GENOMIC DNA]</scope>
    <source>
        <strain evidence="1 2">SP-1</strain>
    </source>
</reference>
<organism evidence="1 2">
    <name type="scientific">Paramagnetospirillum marisnigri</name>
    <dbReference type="NCBI Taxonomy" id="1285242"/>
    <lineage>
        <taxon>Bacteria</taxon>
        <taxon>Pseudomonadati</taxon>
        <taxon>Pseudomonadota</taxon>
        <taxon>Alphaproteobacteria</taxon>
        <taxon>Rhodospirillales</taxon>
        <taxon>Magnetospirillaceae</taxon>
        <taxon>Paramagnetospirillum</taxon>
    </lineage>
</organism>
<gene>
    <name evidence="1" type="ORF">A6A04_00755</name>
</gene>
<accession>A0A178MTW4</accession>
<proteinExistence type="predicted"/>
<comment type="caution">
    <text evidence="1">The sequence shown here is derived from an EMBL/GenBank/DDBJ whole genome shotgun (WGS) entry which is preliminary data.</text>
</comment>